<gene>
    <name evidence="1" type="ORF">ACFSBT_09075</name>
</gene>
<evidence type="ECO:0000313" key="1">
    <source>
        <dbReference type="EMBL" id="MFD1513428.1"/>
    </source>
</evidence>
<dbReference type="Gene3D" id="1.10.10.10">
    <property type="entry name" value="Winged helix-like DNA-binding domain superfamily/Winged helix DNA-binding domain"/>
    <property type="match status" value="1"/>
</dbReference>
<protein>
    <submittedName>
        <fullName evidence="1">MarR family transcriptional regulator</fullName>
    </submittedName>
</protein>
<proteinExistence type="predicted"/>
<dbReference type="InterPro" id="IPR036388">
    <property type="entry name" value="WH-like_DNA-bd_sf"/>
</dbReference>
<dbReference type="Proteomes" id="UP001597187">
    <property type="component" value="Unassembled WGS sequence"/>
</dbReference>
<dbReference type="AlphaFoldDB" id="A0ABD6AU69"/>
<dbReference type="SUPFAM" id="SSF46785">
    <property type="entry name" value="Winged helix' DNA-binding domain"/>
    <property type="match status" value="1"/>
</dbReference>
<name>A0ABD6AU69_9EURY</name>
<reference evidence="1 2" key="1">
    <citation type="journal article" date="2019" name="Int. J. Syst. Evol. Microbiol.">
        <title>The Global Catalogue of Microorganisms (GCM) 10K type strain sequencing project: providing services to taxonomists for standard genome sequencing and annotation.</title>
        <authorList>
            <consortium name="The Broad Institute Genomics Platform"/>
            <consortium name="The Broad Institute Genome Sequencing Center for Infectious Disease"/>
            <person name="Wu L."/>
            <person name="Ma J."/>
        </authorList>
    </citation>
    <scope>NUCLEOTIDE SEQUENCE [LARGE SCALE GENOMIC DNA]</scope>
    <source>
        <strain evidence="1 2">CGMCC 1.12563</strain>
    </source>
</reference>
<dbReference type="InterPro" id="IPR036390">
    <property type="entry name" value="WH_DNA-bd_sf"/>
</dbReference>
<organism evidence="1 2">
    <name type="scientific">Halomarina rubra</name>
    <dbReference type="NCBI Taxonomy" id="2071873"/>
    <lineage>
        <taxon>Archaea</taxon>
        <taxon>Methanobacteriati</taxon>
        <taxon>Methanobacteriota</taxon>
        <taxon>Stenosarchaea group</taxon>
        <taxon>Halobacteria</taxon>
        <taxon>Halobacteriales</taxon>
        <taxon>Natronomonadaceae</taxon>
        <taxon>Halomarina</taxon>
    </lineage>
</organism>
<comment type="caution">
    <text evidence="1">The sequence shown here is derived from an EMBL/GenBank/DDBJ whole genome shotgun (WGS) entry which is preliminary data.</text>
</comment>
<accession>A0ABD6AU69</accession>
<keyword evidence="2" id="KW-1185">Reference proteome</keyword>
<evidence type="ECO:0000313" key="2">
    <source>
        <dbReference type="Proteomes" id="UP001597187"/>
    </source>
</evidence>
<dbReference type="EMBL" id="JBHUDC010000003">
    <property type="protein sequence ID" value="MFD1513428.1"/>
    <property type="molecule type" value="Genomic_DNA"/>
</dbReference>
<sequence length="121" mass="13931">MPISANRFEAIGEEGVTPETNAEIITRFLLENHDQAWEQKDIVERTDVKQGSVGPTLKRLEDRGVVDHRLKWWRISDSYRTSEEAAVFVSETAEEYDDGQEFDAAAWAEHAEDDRAEKYTE</sequence>
<dbReference type="RefSeq" id="WP_250873382.1">
    <property type="nucleotide sequence ID" value="NZ_JALXFV010000003.1"/>
</dbReference>